<comment type="cofactor">
    <cofactor evidence="4">
        <name>Mn(2+)</name>
        <dbReference type="ChEBI" id="CHEBI:29035"/>
    </cofactor>
    <text evidence="4">Binds 2 manganese ions per subunit.</text>
</comment>
<dbReference type="PIRSF" id="PIRSF036979">
    <property type="entry name" value="Arginase"/>
    <property type="match status" value="1"/>
</dbReference>
<evidence type="ECO:0000313" key="6">
    <source>
        <dbReference type="Proteomes" id="UP000050509"/>
    </source>
</evidence>
<feature type="binding site" evidence="4">
    <location>
        <position position="224"/>
    </location>
    <ligand>
        <name>Mn(2+)</name>
        <dbReference type="ChEBI" id="CHEBI:29035"/>
        <label>1</label>
    </ligand>
</feature>
<evidence type="ECO:0000256" key="4">
    <source>
        <dbReference type="PIRSR" id="PIRSR036979-1"/>
    </source>
</evidence>
<organism evidence="5 6">
    <name type="scientific">Kouleothrix aurantiaca</name>
    <dbReference type="NCBI Taxonomy" id="186479"/>
    <lineage>
        <taxon>Bacteria</taxon>
        <taxon>Bacillati</taxon>
        <taxon>Chloroflexota</taxon>
        <taxon>Chloroflexia</taxon>
        <taxon>Chloroflexales</taxon>
        <taxon>Roseiflexineae</taxon>
        <taxon>Roseiflexaceae</taxon>
        <taxon>Kouleothrix</taxon>
    </lineage>
</organism>
<dbReference type="EMBL" id="LJCR01001886">
    <property type="protein sequence ID" value="KPV49564.1"/>
    <property type="molecule type" value="Genomic_DNA"/>
</dbReference>
<comment type="caution">
    <text evidence="5">The sequence shown here is derived from an EMBL/GenBank/DDBJ whole genome shotgun (WGS) entry which is preliminary data.</text>
</comment>
<dbReference type="Pfam" id="PF00491">
    <property type="entry name" value="Arginase"/>
    <property type="match status" value="1"/>
</dbReference>
<dbReference type="PATRIC" id="fig|186479.3.peg.3296"/>
<dbReference type="CDD" id="cd11593">
    <property type="entry name" value="Agmatinase-like_2"/>
    <property type="match status" value="1"/>
</dbReference>
<feature type="binding site" evidence="4">
    <location>
        <position position="140"/>
    </location>
    <ligand>
        <name>Mn(2+)</name>
        <dbReference type="ChEBI" id="CHEBI:29035"/>
        <label>1</label>
    </ligand>
</feature>
<protein>
    <recommendedName>
        <fullName evidence="7">Agmatinase</fullName>
    </recommendedName>
</protein>
<evidence type="ECO:0000256" key="2">
    <source>
        <dbReference type="ARBA" id="ARBA00022723"/>
    </source>
</evidence>
<dbReference type="InterPro" id="IPR023696">
    <property type="entry name" value="Ureohydrolase_dom_sf"/>
</dbReference>
<dbReference type="AlphaFoldDB" id="A0A0P9CU93"/>
<proteinExistence type="inferred from homology"/>
<dbReference type="GO" id="GO:0033389">
    <property type="term" value="P:putrescine biosynthetic process from arginine, via agmatine"/>
    <property type="evidence" value="ECO:0007669"/>
    <property type="project" value="TreeGrafter"/>
</dbReference>
<feature type="binding site" evidence="4">
    <location>
        <position position="138"/>
    </location>
    <ligand>
        <name>Mn(2+)</name>
        <dbReference type="ChEBI" id="CHEBI:29035"/>
        <label>1</label>
    </ligand>
</feature>
<accession>A0A0P9CU93</accession>
<evidence type="ECO:0000256" key="3">
    <source>
        <dbReference type="ARBA" id="ARBA00022801"/>
    </source>
</evidence>
<dbReference type="GO" id="GO:0046872">
    <property type="term" value="F:metal ion binding"/>
    <property type="evidence" value="ECO:0007669"/>
    <property type="project" value="UniProtKB-KW"/>
</dbReference>
<feature type="binding site" evidence="4">
    <location>
        <position position="115"/>
    </location>
    <ligand>
        <name>Mn(2+)</name>
        <dbReference type="ChEBI" id="CHEBI:29035"/>
        <label>1</label>
    </ligand>
</feature>
<feature type="binding site" evidence="4">
    <location>
        <position position="222"/>
    </location>
    <ligand>
        <name>Mn(2+)</name>
        <dbReference type="ChEBI" id="CHEBI:29035"/>
        <label>1</label>
    </ligand>
</feature>
<dbReference type="Gene3D" id="3.40.800.10">
    <property type="entry name" value="Ureohydrolase domain"/>
    <property type="match status" value="1"/>
</dbReference>
<evidence type="ECO:0000313" key="5">
    <source>
        <dbReference type="EMBL" id="KPV49564.1"/>
    </source>
</evidence>
<keyword evidence="3" id="KW-0378">Hydrolase</keyword>
<comment type="similarity">
    <text evidence="1">Belongs to the arginase family. Agmatinase subfamily.</text>
</comment>
<dbReference type="PANTHER" id="PTHR11358">
    <property type="entry name" value="ARGINASE/AGMATINASE"/>
    <property type="match status" value="1"/>
</dbReference>
<dbReference type="PANTHER" id="PTHR11358:SF26">
    <property type="entry name" value="GUANIDINO ACID HYDROLASE, MITOCHONDRIAL"/>
    <property type="match status" value="1"/>
</dbReference>
<dbReference type="PROSITE" id="PS51409">
    <property type="entry name" value="ARGINASE_2"/>
    <property type="match status" value="1"/>
</dbReference>
<gene>
    <name evidence="5" type="ORF">SE17_31885</name>
</gene>
<name>A0A0P9CU93_9CHLR</name>
<evidence type="ECO:0008006" key="7">
    <source>
        <dbReference type="Google" id="ProtNLM"/>
    </source>
</evidence>
<reference evidence="5 6" key="1">
    <citation type="submission" date="2015-09" db="EMBL/GenBank/DDBJ databases">
        <title>Draft genome sequence of Kouleothrix aurantiaca JCM 19913.</title>
        <authorList>
            <person name="Hemp J."/>
        </authorList>
    </citation>
    <scope>NUCLEOTIDE SEQUENCE [LARGE SCALE GENOMIC DNA]</scope>
    <source>
        <strain evidence="5 6">COM-B</strain>
    </source>
</reference>
<feature type="binding site" evidence="4">
    <location>
        <position position="142"/>
    </location>
    <ligand>
        <name>Mn(2+)</name>
        <dbReference type="ChEBI" id="CHEBI:29035"/>
        <label>1</label>
    </ligand>
</feature>
<keyword evidence="6" id="KW-1185">Reference proteome</keyword>
<keyword evidence="2 4" id="KW-0479">Metal-binding</keyword>
<dbReference type="NCBIfam" id="TIGR01230">
    <property type="entry name" value="agmatinase"/>
    <property type="match status" value="1"/>
</dbReference>
<sequence>MSYETLPPQNFLGLDDEHSAYESSAALILPIPYEGTVSYGQGTREGPRAILEASRQVELYDRELDDEPALTYGIHTLPALAPVVSGPAGMVDAIAACAEEQLRSGKLLVGLGGEHTVSAGMARAVQAVHGDFVLVQIDAHSDLRDEYEGSPYSHASVARRVFDQGMAIVQFGIRSICREEIDLIRAEPERIHVWFAEDVHAGGHLPQLAELVRGKKVFLTIDLDGFDPSLVGATGTPEPNGLSWNQGLEIIRTVTREAQVVAIDCVELAPLPGQHASDFLAAKLVYKAISLTLANRG</sequence>
<dbReference type="SUPFAM" id="SSF52768">
    <property type="entry name" value="Arginase/deacetylase"/>
    <property type="match status" value="1"/>
</dbReference>
<dbReference type="Proteomes" id="UP000050509">
    <property type="component" value="Unassembled WGS sequence"/>
</dbReference>
<dbReference type="InterPro" id="IPR005925">
    <property type="entry name" value="Agmatinase-rel"/>
</dbReference>
<evidence type="ECO:0000256" key="1">
    <source>
        <dbReference type="ARBA" id="ARBA00009227"/>
    </source>
</evidence>
<keyword evidence="4" id="KW-0464">Manganese</keyword>
<dbReference type="GO" id="GO:0008783">
    <property type="term" value="F:agmatinase activity"/>
    <property type="evidence" value="ECO:0007669"/>
    <property type="project" value="TreeGrafter"/>
</dbReference>
<dbReference type="InterPro" id="IPR006035">
    <property type="entry name" value="Ureohydrolase"/>
</dbReference>